<accession>A0A2P2NB02</accession>
<dbReference type="AlphaFoldDB" id="A0A2P2NB02"/>
<protein>
    <submittedName>
        <fullName evidence="1">Uncharacterized protein</fullName>
    </submittedName>
</protein>
<sequence length="25" mass="2903">MRPLPDCTIISEIKPRRVYVFAALL</sequence>
<name>A0A2P2NB02_RHIMU</name>
<reference evidence="1" key="1">
    <citation type="submission" date="2018-02" db="EMBL/GenBank/DDBJ databases">
        <title>Rhizophora mucronata_Transcriptome.</title>
        <authorList>
            <person name="Meera S.P."/>
            <person name="Sreeshan A."/>
            <person name="Augustine A."/>
        </authorList>
    </citation>
    <scope>NUCLEOTIDE SEQUENCE</scope>
    <source>
        <tissue evidence="1">Leaf</tissue>
    </source>
</reference>
<organism evidence="1">
    <name type="scientific">Rhizophora mucronata</name>
    <name type="common">Asiatic mangrove</name>
    <dbReference type="NCBI Taxonomy" id="61149"/>
    <lineage>
        <taxon>Eukaryota</taxon>
        <taxon>Viridiplantae</taxon>
        <taxon>Streptophyta</taxon>
        <taxon>Embryophyta</taxon>
        <taxon>Tracheophyta</taxon>
        <taxon>Spermatophyta</taxon>
        <taxon>Magnoliopsida</taxon>
        <taxon>eudicotyledons</taxon>
        <taxon>Gunneridae</taxon>
        <taxon>Pentapetalae</taxon>
        <taxon>rosids</taxon>
        <taxon>fabids</taxon>
        <taxon>Malpighiales</taxon>
        <taxon>Rhizophoraceae</taxon>
        <taxon>Rhizophora</taxon>
    </lineage>
</organism>
<dbReference type="EMBL" id="GGEC01059157">
    <property type="protein sequence ID" value="MBX39641.1"/>
    <property type="molecule type" value="Transcribed_RNA"/>
</dbReference>
<evidence type="ECO:0000313" key="1">
    <source>
        <dbReference type="EMBL" id="MBX39641.1"/>
    </source>
</evidence>
<proteinExistence type="predicted"/>